<sequence>METLKYIVLFFLFLYVPFVTVAQTKTVQGIVLDKGTNQRVGKAFIKNDDTKENTFNNARGEFEIGVSLGDLIITSKEEYVADTIKYTGQQVLMVYLDRTSIYIPEVRVVARQSPEEVFRRRQEEYNKAFKLAAPRDIFSQGATSAGVSIDMLYGLFSKERKNAKRFTRFVQREYEEDVIDSRFTRDLVSNVTGLTGNQLGVFMSNYRPSYYFVSVASPYELTTYIKSKYEIFKLNPNLRFLPKLPEIDLEVNN</sequence>
<protein>
    <submittedName>
        <fullName evidence="1">Uncharacterized protein</fullName>
    </submittedName>
</protein>
<accession>A0A2S9JKS2</accession>
<dbReference type="OrthoDB" id="714262at2"/>
<comment type="caution">
    <text evidence="1">The sequence shown here is derived from an EMBL/GenBank/DDBJ whole genome shotgun (WGS) entry which is preliminary data.</text>
</comment>
<evidence type="ECO:0000313" key="1">
    <source>
        <dbReference type="EMBL" id="PRD53755.1"/>
    </source>
</evidence>
<dbReference type="RefSeq" id="WP_105725484.1">
    <property type="nucleotide sequence ID" value="NZ_PVBS01000002.1"/>
</dbReference>
<proteinExistence type="predicted"/>
<evidence type="ECO:0000313" key="2">
    <source>
        <dbReference type="Proteomes" id="UP000238642"/>
    </source>
</evidence>
<dbReference type="SUPFAM" id="SSF49464">
    <property type="entry name" value="Carboxypeptidase regulatory domain-like"/>
    <property type="match status" value="1"/>
</dbReference>
<reference evidence="1 2" key="1">
    <citation type="submission" date="2018-02" db="EMBL/GenBank/DDBJ databases">
        <title>The draft genome of Sphingobacterium gobiense H7.</title>
        <authorList>
            <person name="Li L."/>
            <person name="Liu L."/>
            <person name="Zhang X."/>
            <person name="Wang T."/>
            <person name="Liang L."/>
        </authorList>
    </citation>
    <scope>NUCLEOTIDE SEQUENCE [LARGE SCALE GENOMIC DNA]</scope>
    <source>
        <strain evidence="1 2">ACCC 05757</strain>
    </source>
</reference>
<name>A0A2S9JKS2_9SPHI</name>
<gene>
    <name evidence="1" type="ORF">C5749_09540</name>
</gene>
<dbReference type="EMBL" id="PVBS01000002">
    <property type="protein sequence ID" value="PRD53755.1"/>
    <property type="molecule type" value="Genomic_DNA"/>
</dbReference>
<organism evidence="1 2">
    <name type="scientific">Sphingobacterium gobiense</name>
    <dbReference type="NCBI Taxonomy" id="1382456"/>
    <lineage>
        <taxon>Bacteria</taxon>
        <taxon>Pseudomonadati</taxon>
        <taxon>Bacteroidota</taxon>
        <taxon>Sphingobacteriia</taxon>
        <taxon>Sphingobacteriales</taxon>
        <taxon>Sphingobacteriaceae</taxon>
        <taxon>Sphingobacterium</taxon>
    </lineage>
</organism>
<dbReference type="Proteomes" id="UP000238642">
    <property type="component" value="Unassembled WGS sequence"/>
</dbReference>
<dbReference type="AlphaFoldDB" id="A0A2S9JKS2"/>
<keyword evidence="2" id="KW-1185">Reference proteome</keyword>
<dbReference type="InterPro" id="IPR008969">
    <property type="entry name" value="CarboxyPept-like_regulatory"/>
</dbReference>